<protein>
    <submittedName>
        <fullName evidence="1">Uncharacterized protein</fullName>
    </submittedName>
</protein>
<accession>A0A511V8G3</accession>
<name>A0A511V8G3_9BACL</name>
<organism evidence="1 2">
    <name type="scientific">Aneurinibacillus danicus</name>
    <dbReference type="NCBI Taxonomy" id="267746"/>
    <lineage>
        <taxon>Bacteria</taxon>
        <taxon>Bacillati</taxon>
        <taxon>Bacillota</taxon>
        <taxon>Bacilli</taxon>
        <taxon>Bacillales</taxon>
        <taxon>Paenibacillaceae</taxon>
        <taxon>Aneurinibacillus group</taxon>
        <taxon>Aneurinibacillus</taxon>
    </lineage>
</organism>
<proteinExistence type="predicted"/>
<dbReference type="Proteomes" id="UP000321157">
    <property type="component" value="Unassembled WGS sequence"/>
</dbReference>
<evidence type="ECO:0000313" key="2">
    <source>
        <dbReference type="Proteomes" id="UP000321157"/>
    </source>
</evidence>
<gene>
    <name evidence="1" type="ORF">ADA01nite_19610</name>
</gene>
<keyword evidence="2" id="KW-1185">Reference proteome</keyword>
<reference evidence="1 2" key="1">
    <citation type="submission" date="2019-07" db="EMBL/GenBank/DDBJ databases">
        <title>Whole genome shotgun sequence of Aneurinibacillus danicus NBRC 102444.</title>
        <authorList>
            <person name="Hosoyama A."/>
            <person name="Uohara A."/>
            <person name="Ohji S."/>
            <person name="Ichikawa N."/>
        </authorList>
    </citation>
    <scope>NUCLEOTIDE SEQUENCE [LARGE SCALE GENOMIC DNA]</scope>
    <source>
        <strain evidence="1 2">NBRC 102444</strain>
    </source>
</reference>
<sequence length="66" mass="7764">MIGRSRNFTCEICKGEKPGMLNSLYVDDIMYNKGTYTQLPSTLYREVDCIGKQAEFLELYQKHCYR</sequence>
<dbReference type="EMBL" id="BJXX01000083">
    <property type="protein sequence ID" value="GEN34501.1"/>
    <property type="molecule type" value="Genomic_DNA"/>
</dbReference>
<dbReference type="AlphaFoldDB" id="A0A511V8G3"/>
<evidence type="ECO:0000313" key="1">
    <source>
        <dbReference type="EMBL" id="GEN34501.1"/>
    </source>
</evidence>
<comment type="caution">
    <text evidence="1">The sequence shown here is derived from an EMBL/GenBank/DDBJ whole genome shotgun (WGS) entry which is preliminary data.</text>
</comment>